<dbReference type="InterPro" id="IPR000719">
    <property type="entry name" value="Prot_kinase_dom"/>
</dbReference>
<keyword evidence="3" id="KW-0418">Kinase</keyword>
<feature type="region of interest" description="Disordered" evidence="1">
    <location>
        <begin position="476"/>
        <end position="504"/>
    </location>
</feature>
<dbReference type="AlphaFoldDB" id="A0AAW0DYC2"/>
<dbReference type="InterPro" id="IPR045269">
    <property type="entry name" value="Atg1-like"/>
</dbReference>
<dbReference type="Gene3D" id="1.10.510.10">
    <property type="entry name" value="Transferase(Phosphotransferase) domain 1"/>
    <property type="match status" value="1"/>
</dbReference>
<feature type="region of interest" description="Disordered" evidence="1">
    <location>
        <begin position="429"/>
        <end position="454"/>
    </location>
</feature>
<accession>A0AAW0DYC2</accession>
<evidence type="ECO:0000313" key="3">
    <source>
        <dbReference type="EMBL" id="KAK7055972.1"/>
    </source>
</evidence>
<dbReference type="SUPFAM" id="SSF56112">
    <property type="entry name" value="Protein kinase-like (PK-like)"/>
    <property type="match status" value="1"/>
</dbReference>
<dbReference type="EMBL" id="JAWWNJ010000005">
    <property type="protein sequence ID" value="KAK7055972.1"/>
    <property type="molecule type" value="Genomic_DNA"/>
</dbReference>
<keyword evidence="3" id="KW-0808">Transferase</keyword>
<proteinExistence type="predicted"/>
<name>A0AAW0DYC2_9AGAR</name>
<comment type="caution">
    <text evidence="3">The sequence shown here is derived from an EMBL/GenBank/DDBJ whole genome shotgun (WGS) entry which is preliminary data.</text>
</comment>
<reference evidence="3 4" key="1">
    <citation type="journal article" date="2024" name="J Genomics">
        <title>Draft genome sequencing and assembly of Favolaschia claudopus CIRM-BRFM 2984 isolated from oak limbs.</title>
        <authorList>
            <person name="Navarro D."/>
            <person name="Drula E."/>
            <person name="Chaduli D."/>
            <person name="Cazenave R."/>
            <person name="Ahrendt S."/>
            <person name="Wang J."/>
            <person name="Lipzen A."/>
            <person name="Daum C."/>
            <person name="Barry K."/>
            <person name="Grigoriev I.V."/>
            <person name="Favel A."/>
            <person name="Rosso M.N."/>
            <person name="Martin F."/>
        </authorList>
    </citation>
    <scope>NUCLEOTIDE SEQUENCE [LARGE SCALE GENOMIC DNA]</scope>
    <source>
        <strain evidence="3 4">CIRM-BRFM 2984</strain>
    </source>
</reference>
<feature type="compositionally biased region" description="Polar residues" evidence="1">
    <location>
        <begin position="364"/>
        <end position="375"/>
    </location>
</feature>
<evidence type="ECO:0000256" key="1">
    <source>
        <dbReference type="SAM" id="MobiDB-lite"/>
    </source>
</evidence>
<dbReference type="GO" id="GO:0004674">
    <property type="term" value="F:protein serine/threonine kinase activity"/>
    <property type="evidence" value="ECO:0007669"/>
    <property type="project" value="InterPro"/>
</dbReference>
<sequence length="522" mass="57030">MPHYALQSSFVPDMTGETIDGGKLLLTESLGAGAFGRVFMARDASSPSSSGSSLSSLRRRSTVYAVKCLVRGDPDSSHAKFQHRERMLHERVSAHPNVVGFHRAFSSSPSTTTTSSSSYDTAAESPALNFLLIDYVPGTNMLAAILDDVYLHNPALIKRTFLAILDAVRFCHKMGAYHRDLKPENVLVDWKGGNPRVMDFGLATDEKTVWEELDCGSGPYMAPEQFSASGSKSYDASRADSWALTIFLVNLLTSMLPWYSAESTDRRWNHFLANAESESESGYLRRLGPVPLSGQLDALLGRCLSVDPKERPGLWEMRKEIRGMRVGGLYAGEKEVIRAGRASGGGVEGIRIGAGRSTVPPPQQTSEHAVQSGMSSIWAREEEIRLGLDDEYDEYGYDAGGDDGFVPNEDDVGGFVPAVRAFDEGEVEDDEELQPPMRPFVHPSPCSSRTDSLSGRDGFGFAPALVRVRVRMALGPSPLSSSLDPEGEQVGGGKRRRLSVSSSASKIKRFMRRMGMWRKGSN</sequence>
<organism evidence="3 4">
    <name type="scientific">Favolaschia claudopus</name>
    <dbReference type="NCBI Taxonomy" id="2862362"/>
    <lineage>
        <taxon>Eukaryota</taxon>
        <taxon>Fungi</taxon>
        <taxon>Dikarya</taxon>
        <taxon>Basidiomycota</taxon>
        <taxon>Agaricomycotina</taxon>
        <taxon>Agaricomycetes</taxon>
        <taxon>Agaricomycetidae</taxon>
        <taxon>Agaricales</taxon>
        <taxon>Marasmiineae</taxon>
        <taxon>Mycenaceae</taxon>
        <taxon>Favolaschia</taxon>
    </lineage>
</organism>
<dbReference type="PANTHER" id="PTHR24348">
    <property type="entry name" value="SERINE/THREONINE-PROTEIN KINASE UNC-51-RELATED"/>
    <property type="match status" value="1"/>
</dbReference>
<dbReference type="Pfam" id="PF00069">
    <property type="entry name" value="Pkinase"/>
    <property type="match status" value="1"/>
</dbReference>
<dbReference type="PROSITE" id="PS50011">
    <property type="entry name" value="PROTEIN_KINASE_DOM"/>
    <property type="match status" value="1"/>
</dbReference>
<protein>
    <submittedName>
        <fullName evidence="3">Kinase-like domain-containing protein</fullName>
    </submittedName>
</protein>
<evidence type="ECO:0000259" key="2">
    <source>
        <dbReference type="PROSITE" id="PS50011"/>
    </source>
</evidence>
<feature type="region of interest" description="Disordered" evidence="1">
    <location>
        <begin position="352"/>
        <end position="375"/>
    </location>
</feature>
<feature type="domain" description="Protein kinase" evidence="2">
    <location>
        <begin position="24"/>
        <end position="326"/>
    </location>
</feature>
<dbReference type="GO" id="GO:0010506">
    <property type="term" value="P:regulation of autophagy"/>
    <property type="evidence" value="ECO:0007669"/>
    <property type="project" value="InterPro"/>
</dbReference>
<dbReference type="Proteomes" id="UP001362999">
    <property type="component" value="Unassembled WGS sequence"/>
</dbReference>
<dbReference type="InterPro" id="IPR011009">
    <property type="entry name" value="Kinase-like_dom_sf"/>
</dbReference>
<keyword evidence="4" id="KW-1185">Reference proteome</keyword>
<dbReference type="GO" id="GO:0005737">
    <property type="term" value="C:cytoplasm"/>
    <property type="evidence" value="ECO:0007669"/>
    <property type="project" value="TreeGrafter"/>
</dbReference>
<dbReference type="GO" id="GO:0005524">
    <property type="term" value="F:ATP binding"/>
    <property type="evidence" value="ECO:0007669"/>
    <property type="project" value="InterPro"/>
</dbReference>
<gene>
    <name evidence="3" type="ORF">R3P38DRAFT_3566194</name>
</gene>
<dbReference type="PANTHER" id="PTHR24348:SF68">
    <property type="entry name" value="SERINE_THREONINE-PROTEIN KINASE ATG1C"/>
    <property type="match status" value="1"/>
</dbReference>
<dbReference type="SMART" id="SM00220">
    <property type="entry name" value="S_TKc"/>
    <property type="match status" value="1"/>
</dbReference>
<evidence type="ECO:0000313" key="4">
    <source>
        <dbReference type="Proteomes" id="UP001362999"/>
    </source>
</evidence>